<evidence type="ECO:0000313" key="2">
    <source>
        <dbReference type="EMBL" id="GII91918.1"/>
    </source>
</evidence>
<dbReference type="InterPro" id="IPR034122">
    <property type="entry name" value="Retropepsin-like_bacterial"/>
</dbReference>
<evidence type="ECO:0000313" key="3">
    <source>
        <dbReference type="Proteomes" id="UP000606172"/>
    </source>
</evidence>
<dbReference type="SUPFAM" id="SSF48452">
    <property type="entry name" value="TPR-like"/>
    <property type="match status" value="1"/>
</dbReference>
<dbReference type="Pfam" id="PF13650">
    <property type="entry name" value="Asp_protease_2"/>
    <property type="match status" value="1"/>
</dbReference>
<dbReference type="RefSeq" id="WP_204024303.1">
    <property type="nucleotide sequence ID" value="NZ_BOOW01000012.1"/>
</dbReference>
<evidence type="ECO:0000256" key="1">
    <source>
        <dbReference type="SAM" id="MobiDB-lite"/>
    </source>
</evidence>
<dbReference type="EMBL" id="BOOW01000012">
    <property type="protein sequence ID" value="GII91918.1"/>
    <property type="molecule type" value="Genomic_DNA"/>
</dbReference>
<proteinExistence type="predicted"/>
<sequence>MSRVSRGWLARGAPARAAWRAWARGDIDEAERLAAHAGHRQQAHLRFLTGYVRGNYEQALTHYDTLHHLDPACTELDEPAAHALLHLDRPAEAYDHMQRRRGKRPTPPGLVSRMNHPLSSRLDHTAALPFADHVLAPYLPAVDATVNGHPVHAHIDTGGTFLVMGTTRADALGIQLTYGGRNHHGTTRTDRYTGTAKELTLGDAVLTNVPVDAMPTLSDDQDLVIIGTNVLQRFLTTIDYPRRRLLLSPRRDPQQAAEHLALLNGRPEVARIPFYLWADHYMFARGGFGTRQDLNFFIDSGLVYIGQEDGSPPRQACLYTTARRYRSWGVHRARAARPHFSVDEPIHLGPLRQSDQFVATTPTRHMPWASFGGVRIDGLLSHSFLDKYTWTLDFDRHEYTFRHPATPA</sequence>
<dbReference type="AlphaFoldDB" id="A0A919RDK1"/>
<dbReference type="CDD" id="cd05483">
    <property type="entry name" value="retropepsin_like_bacteria"/>
    <property type="match status" value="1"/>
</dbReference>
<dbReference type="Proteomes" id="UP000606172">
    <property type="component" value="Unassembled WGS sequence"/>
</dbReference>
<reference evidence="2" key="1">
    <citation type="submission" date="2021-01" db="EMBL/GenBank/DDBJ databases">
        <title>Whole genome shotgun sequence of Sinosporangium siamense NBRC 109515.</title>
        <authorList>
            <person name="Komaki H."/>
            <person name="Tamura T."/>
        </authorList>
    </citation>
    <scope>NUCLEOTIDE SEQUENCE</scope>
    <source>
        <strain evidence="2">NBRC 109515</strain>
    </source>
</reference>
<name>A0A919RDK1_9ACTN</name>
<evidence type="ECO:0008006" key="4">
    <source>
        <dbReference type="Google" id="ProtNLM"/>
    </source>
</evidence>
<comment type="caution">
    <text evidence="2">The sequence shown here is derived from an EMBL/GenBank/DDBJ whole genome shotgun (WGS) entry which is preliminary data.</text>
</comment>
<dbReference type="SUPFAM" id="SSF50630">
    <property type="entry name" value="Acid proteases"/>
    <property type="match status" value="1"/>
</dbReference>
<accession>A0A919RDK1</accession>
<gene>
    <name evidence="2" type="ORF">Ssi02_21490</name>
</gene>
<feature type="region of interest" description="Disordered" evidence="1">
    <location>
        <begin position="95"/>
        <end position="115"/>
    </location>
</feature>
<dbReference type="Gene3D" id="2.40.70.10">
    <property type="entry name" value="Acid Proteases"/>
    <property type="match status" value="1"/>
</dbReference>
<protein>
    <recommendedName>
        <fullName evidence="4">Tetratricopeptide repeat protein</fullName>
    </recommendedName>
</protein>
<dbReference type="InterPro" id="IPR011990">
    <property type="entry name" value="TPR-like_helical_dom_sf"/>
</dbReference>
<organism evidence="2 3">
    <name type="scientific">Sinosporangium siamense</name>
    <dbReference type="NCBI Taxonomy" id="1367973"/>
    <lineage>
        <taxon>Bacteria</taxon>
        <taxon>Bacillati</taxon>
        <taxon>Actinomycetota</taxon>
        <taxon>Actinomycetes</taxon>
        <taxon>Streptosporangiales</taxon>
        <taxon>Streptosporangiaceae</taxon>
        <taxon>Sinosporangium</taxon>
    </lineage>
</organism>
<keyword evidence="3" id="KW-1185">Reference proteome</keyword>
<dbReference type="InterPro" id="IPR021109">
    <property type="entry name" value="Peptidase_aspartic_dom_sf"/>
</dbReference>